<dbReference type="EMBL" id="UZAE01002018">
    <property type="protein sequence ID" value="VDN99308.1"/>
    <property type="molecule type" value="Genomic_DNA"/>
</dbReference>
<dbReference type="AlphaFoldDB" id="A0A0R3T8R2"/>
<evidence type="ECO:0000256" key="1">
    <source>
        <dbReference type="SAM" id="Phobius"/>
    </source>
</evidence>
<accession>A0A0R3T8R2</accession>
<dbReference type="CDD" id="cd00603">
    <property type="entry name" value="IPT_PCSR"/>
    <property type="match status" value="1"/>
</dbReference>
<evidence type="ECO:0000313" key="3">
    <source>
        <dbReference type="Proteomes" id="UP000278807"/>
    </source>
</evidence>
<dbReference type="InterPro" id="IPR031148">
    <property type="entry name" value="Plexin"/>
</dbReference>
<dbReference type="Gene3D" id="2.60.40.10">
    <property type="entry name" value="Immunoglobulins"/>
    <property type="match status" value="1"/>
</dbReference>
<dbReference type="InterPro" id="IPR013783">
    <property type="entry name" value="Ig-like_fold"/>
</dbReference>
<protein>
    <submittedName>
        <fullName evidence="4">IPT/TIG domain-containing protein</fullName>
    </submittedName>
</protein>
<keyword evidence="3" id="KW-1185">Reference proteome</keyword>
<evidence type="ECO:0000313" key="2">
    <source>
        <dbReference type="EMBL" id="VDN99308.1"/>
    </source>
</evidence>
<dbReference type="PANTHER" id="PTHR22625">
    <property type="entry name" value="PLEXIN"/>
    <property type="match status" value="1"/>
</dbReference>
<keyword evidence="1" id="KW-0812">Transmembrane</keyword>
<gene>
    <name evidence="2" type="ORF">HNAJ_LOCUS3449</name>
</gene>
<organism evidence="4">
    <name type="scientific">Rodentolepis nana</name>
    <name type="common">Dwarf tapeworm</name>
    <name type="synonym">Hymenolepis nana</name>
    <dbReference type="NCBI Taxonomy" id="102285"/>
    <lineage>
        <taxon>Eukaryota</taxon>
        <taxon>Metazoa</taxon>
        <taxon>Spiralia</taxon>
        <taxon>Lophotrochozoa</taxon>
        <taxon>Platyhelminthes</taxon>
        <taxon>Cestoda</taxon>
        <taxon>Eucestoda</taxon>
        <taxon>Cyclophyllidea</taxon>
        <taxon>Hymenolepididae</taxon>
        <taxon>Rodentolepis</taxon>
    </lineage>
</organism>
<reference evidence="4" key="1">
    <citation type="submission" date="2017-02" db="UniProtKB">
        <authorList>
            <consortium name="WormBaseParasite"/>
        </authorList>
    </citation>
    <scope>IDENTIFICATION</scope>
</reference>
<keyword evidence="1" id="KW-0472">Membrane</keyword>
<dbReference type="GO" id="GO:0005886">
    <property type="term" value="C:plasma membrane"/>
    <property type="evidence" value="ECO:0007669"/>
    <property type="project" value="TreeGrafter"/>
</dbReference>
<dbReference type="WBParaSite" id="HNAJ_0000345001-mRNA-1">
    <property type="protein sequence ID" value="HNAJ_0000345001-mRNA-1"/>
    <property type="gene ID" value="HNAJ_0000345001"/>
</dbReference>
<dbReference type="STRING" id="102285.A0A0R3T8R2"/>
<proteinExistence type="predicted"/>
<sequence length="455" mass="50465">MCLKNEYADIDIWLEVSESPPSDSIFHPLASGKFLIYDCGKFTTCKSCLSPQFNCVWQLIEGRCLSLASSSTSSALSPFANSNSLTFCAKSNCTCPSFEAEKRFITVEANQPISVVLTLSSNVKALANRFSCSESCTYRWTEGIYNSTASTVNCTFPGIALKGVNNPAESTKKYASGWHPNLKDLTGGGLLRCEIAINWHNDRSTNQPKLGHHLVNSQTALCKNNFLIPVLLSVEVYDCSLMAVHCDSCLALPRRFSCAWCSTVAGGSAGCFSIELCAKPGPLKSCPHPRLLQREDDFEWEAERFGPLRFEKVAFFSLLVRDDYMLLLLLIRSKDLSGYLALDVIPENATLDGQTQLTIRGVNLGLDTKNMTIYGVLTDYNFPPISCTILSTDFLPSRQVTCRLEPKSDIVEKPSKLSARIELQLISNDQAVDTFFLIYHLPIIIIIIIIIINYY</sequence>
<evidence type="ECO:0000313" key="4">
    <source>
        <dbReference type="WBParaSite" id="HNAJ_0000345001-mRNA-1"/>
    </source>
</evidence>
<dbReference type="GO" id="GO:0030334">
    <property type="term" value="P:regulation of cell migration"/>
    <property type="evidence" value="ECO:0007669"/>
    <property type="project" value="TreeGrafter"/>
</dbReference>
<reference evidence="2 3" key="2">
    <citation type="submission" date="2018-11" db="EMBL/GenBank/DDBJ databases">
        <authorList>
            <consortium name="Pathogen Informatics"/>
        </authorList>
    </citation>
    <scope>NUCLEOTIDE SEQUENCE [LARGE SCALE GENOMIC DNA]</scope>
</reference>
<name>A0A0R3T8R2_RODNA</name>
<dbReference type="PANTHER" id="PTHR22625:SF70">
    <property type="entry name" value="PLEXIN A, ISOFORM A"/>
    <property type="match status" value="1"/>
</dbReference>
<dbReference type="Proteomes" id="UP000278807">
    <property type="component" value="Unassembled WGS sequence"/>
</dbReference>
<feature type="transmembrane region" description="Helical" evidence="1">
    <location>
        <begin position="435"/>
        <end position="454"/>
    </location>
</feature>
<dbReference type="GO" id="GO:0002116">
    <property type="term" value="C:semaphorin receptor complex"/>
    <property type="evidence" value="ECO:0007669"/>
    <property type="project" value="TreeGrafter"/>
</dbReference>
<keyword evidence="1" id="KW-1133">Transmembrane helix</keyword>
<dbReference type="GO" id="GO:0017154">
    <property type="term" value="F:semaphorin receptor activity"/>
    <property type="evidence" value="ECO:0007669"/>
    <property type="project" value="InterPro"/>
</dbReference>